<protein>
    <recommendedName>
        <fullName evidence="3">DUF4625 domain-containing protein</fullName>
    </recommendedName>
</protein>
<name>A0ABW2UE08_9BACT</name>
<dbReference type="EMBL" id="JBHTEK010000005">
    <property type="protein sequence ID" value="MFC7671037.1"/>
    <property type="molecule type" value="Genomic_DNA"/>
</dbReference>
<evidence type="ECO:0008006" key="3">
    <source>
        <dbReference type="Google" id="ProtNLM"/>
    </source>
</evidence>
<gene>
    <name evidence="1" type="ORF">ACFQT0_29320</name>
</gene>
<keyword evidence="2" id="KW-1185">Reference proteome</keyword>
<reference evidence="2" key="1">
    <citation type="journal article" date="2019" name="Int. J. Syst. Evol. Microbiol.">
        <title>The Global Catalogue of Microorganisms (GCM) 10K type strain sequencing project: providing services to taxonomists for standard genome sequencing and annotation.</title>
        <authorList>
            <consortium name="The Broad Institute Genomics Platform"/>
            <consortium name="The Broad Institute Genome Sequencing Center for Infectious Disease"/>
            <person name="Wu L."/>
            <person name="Ma J."/>
        </authorList>
    </citation>
    <scope>NUCLEOTIDE SEQUENCE [LARGE SCALE GENOMIC DNA]</scope>
    <source>
        <strain evidence="2">JCM 19635</strain>
    </source>
</reference>
<proteinExistence type="predicted"/>
<organism evidence="1 2">
    <name type="scientific">Hymenobacter humi</name>
    <dbReference type="NCBI Taxonomy" id="1411620"/>
    <lineage>
        <taxon>Bacteria</taxon>
        <taxon>Pseudomonadati</taxon>
        <taxon>Bacteroidota</taxon>
        <taxon>Cytophagia</taxon>
        <taxon>Cytophagales</taxon>
        <taxon>Hymenobacteraceae</taxon>
        <taxon>Hymenobacter</taxon>
    </lineage>
</organism>
<comment type="caution">
    <text evidence="1">The sequence shown here is derived from an EMBL/GenBank/DDBJ whole genome shotgun (WGS) entry which is preliminary data.</text>
</comment>
<accession>A0ABW2UE08</accession>
<evidence type="ECO:0000313" key="2">
    <source>
        <dbReference type="Proteomes" id="UP001596513"/>
    </source>
</evidence>
<dbReference type="RefSeq" id="WP_380206904.1">
    <property type="nucleotide sequence ID" value="NZ_JBHTEK010000005.1"/>
</dbReference>
<evidence type="ECO:0000313" key="1">
    <source>
        <dbReference type="EMBL" id="MFC7671037.1"/>
    </source>
</evidence>
<sequence>MKFENDDMQWEKGGYQATLAFDKLLQVGQPLAMKINISKGGQPVTDLDNYLGALGHVVVISEDTEQYLHVHPNEQADKGPAIGFNTNFEKPGLYRVFLQFNHGGQIHTGDFTINVKA</sequence>
<dbReference type="Proteomes" id="UP001596513">
    <property type="component" value="Unassembled WGS sequence"/>
</dbReference>